<dbReference type="InterPro" id="IPR007110">
    <property type="entry name" value="Ig-like_dom"/>
</dbReference>
<evidence type="ECO:0000259" key="3">
    <source>
        <dbReference type="PROSITE" id="PS50835"/>
    </source>
</evidence>
<dbReference type="InterPro" id="IPR036179">
    <property type="entry name" value="Ig-like_dom_sf"/>
</dbReference>
<keyword evidence="5" id="KW-1185">Reference proteome</keyword>
<dbReference type="SMART" id="SM00409">
    <property type="entry name" value="IG"/>
    <property type="match status" value="2"/>
</dbReference>
<dbReference type="InterPro" id="IPR013098">
    <property type="entry name" value="Ig_I-set"/>
</dbReference>
<protein>
    <recommendedName>
        <fullName evidence="3">Ig-like domain-containing protein</fullName>
    </recommendedName>
</protein>
<feature type="domain" description="Ig-like" evidence="3">
    <location>
        <begin position="190"/>
        <end position="268"/>
    </location>
</feature>
<dbReference type="FunFam" id="2.60.40.10:FF:000069">
    <property type="entry name" value="Alpha-protein kinase 3"/>
    <property type="match status" value="1"/>
</dbReference>
<organism evidence="4 5">
    <name type="scientific">Synaphobranchus kaupii</name>
    <name type="common">Kaup's arrowtooth eel</name>
    <dbReference type="NCBI Taxonomy" id="118154"/>
    <lineage>
        <taxon>Eukaryota</taxon>
        <taxon>Metazoa</taxon>
        <taxon>Chordata</taxon>
        <taxon>Craniata</taxon>
        <taxon>Vertebrata</taxon>
        <taxon>Euteleostomi</taxon>
        <taxon>Actinopterygii</taxon>
        <taxon>Neopterygii</taxon>
        <taxon>Teleostei</taxon>
        <taxon>Anguilliformes</taxon>
        <taxon>Synaphobranchidae</taxon>
        <taxon>Synaphobranchus</taxon>
    </lineage>
</organism>
<dbReference type="EMBL" id="JAINUF010000003">
    <property type="protein sequence ID" value="KAJ8371283.1"/>
    <property type="molecule type" value="Genomic_DNA"/>
</dbReference>
<evidence type="ECO:0000256" key="1">
    <source>
        <dbReference type="ARBA" id="ARBA00022737"/>
    </source>
</evidence>
<dbReference type="FunFam" id="2.60.40.10:FF:000134">
    <property type="entry name" value="Myomesin 1"/>
    <property type="match status" value="1"/>
</dbReference>
<keyword evidence="1" id="KW-0677">Repeat</keyword>
<proteinExistence type="predicted"/>
<evidence type="ECO:0000256" key="2">
    <source>
        <dbReference type="ARBA" id="ARBA00023319"/>
    </source>
</evidence>
<dbReference type="Gene3D" id="2.60.40.10">
    <property type="entry name" value="Immunoglobulins"/>
    <property type="match status" value="2"/>
</dbReference>
<dbReference type="InterPro" id="IPR013783">
    <property type="entry name" value="Ig-like_fold"/>
</dbReference>
<dbReference type="OrthoDB" id="10260894at2759"/>
<dbReference type="InterPro" id="IPR050964">
    <property type="entry name" value="Striated_Muscle_Regulatory"/>
</dbReference>
<dbReference type="Proteomes" id="UP001152622">
    <property type="component" value="Chromosome 3"/>
</dbReference>
<dbReference type="PROSITE" id="PS50835">
    <property type="entry name" value="IG_LIKE"/>
    <property type="match status" value="2"/>
</dbReference>
<dbReference type="SMART" id="SM00408">
    <property type="entry name" value="IGc2"/>
    <property type="match status" value="2"/>
</dbReference>
<dbReference type="InterPro" id="IPR003599">
    <property type="entry name" value="Ig_sub"/>
</dbReference>
<dbReference type="GO" id="GO:0031430">
    <property type="term" value="C:M band"/>
    <property type="evidence" value="ECO:0007669"/>
    <property type="project" value="TreeGrafter"/>
</dbReference>
<dbReference type="PANTHER" id="PTHR13817">
    <property type="entry name" value="TITIN"/>
    <property type="match status" value="1"/>
</dbReference>
<dbReference type="GO" id="GO:0045214">
    <property type="term" value="P:sarcomere organization"/>
    <property type="evidence" value="ECO:0007669"/>
    <property type="project" value="TreeGrafter"/>
</dbReference>
<feature type="domain" description="Ig-like" evidence="3">
    <location>
        <begin position="78"/>
        <end position="171"/>
    </location>
</feature>
<evidence type="ECO:0000313" key="4">
    <source>
        <dbReference type="EMBL" id="KAJ8371283.1"/>
    </source>
</evidence>
<dbReference type="PANTHER" id="PTHR13817:SF89">
    <property type="entry name" value="MYOMESIN-3"/>
    <property type="match status" value="1"/>
</dbReference>
<evidence type="ECO:0000313" key="5">
    <source>
        <dbReference type="Proteomes" id="UP001152622"/>
    </source>
</evidence>
<reference evidence="4" key="1">
    <citation type="journal article" date="2023" name="Science">
        <title>Genome structures resolve the early diversification of teleost fishes.</title>
        <authorList>
            <person name="Parey E."/>
            <person name="Louis A."/>
            <person name="Montfort J."/>
            <person name="Bouchez O."/>
            <person name="Roques C."/>
            <person name="Iampietro C."/>
            <person name="Lluch J."/>
            <person name="Castinel A."/>
            <person name="Donnadieu C."/>
            <person name="Desvignes T."/>
            <person name="Floi Bucao C."/>
            <person name="Jouanno E."/>
            <person name="Wen M."/>
            <person name="Mejri S."/>
            <person name="Dirks R."/>
            <person name="Jansen H."/>
            <person name="Henkel C."/>
            <person name="Chen W.J."/>
            <person name="Zahm M."/>
            <person name="Cabau C."/>
            <person name="Klopp C."/>
            <person name="Thompson A.W."/>
            <person name="Robinson-Rechavi M."/>
            <person name="Braasch I."/>
            <person name="Lecointre G."/>
            <person name="Bobe J."/>
            <person name="Postlethwait J.H."/>
            <person name="Berthelot C."/>
            <person name="Roest Crollius H."/>
            <person name="Guiguen Y."/>
        </authorList>
    </citation>
    <scope>NUCLEOTIDE SEQUENCE</scope>
    <source>
        <strain evidence="4">WJC10195</strain>
    </source>
</reference>
<dbReference type="InterPro" id="IPR003598">
    <property type="entry name" value="Ig_sub2"/>
</dbReference>
<name>A0A9Q1J8M4_SYNKA</name>
<dbReference type="SUPFAM" id="SSF48726">
    <property type="entry name" value="Immunoglobulin"/>
    <property type="match status" value="2"/>
</dbReference>
<accession>A0A9Q1J8M4</accession>
<dbReference type="AlphaFoldDB" id="A0A9Q1J8M4"/>
<gene>
    <name evidence="4" type="ORF">SKAU_G00113110</name>
</gene>
<sequence length="362" mass="41227">MISVLSRDILRQTTVEDDQREQVKWTLFGNEAEKVEVDVIRNQHIIRTRADRLALRREAEKRAWVQKRFLEDLSLKPPDFPIPLRCHTVWEGMTVKLACTVQGYPTPRVSWYKDGVPLNRFHHPWNYKLQQSYGLNVLEIRRCSVEDAGEYRAVAESTLGEATTFATLLVNSYQGLESGLECSWNQSPVPEQEALFESTFPPSFAREGESITLRCGFSSPLLPFQQDVAWFRDGVLVRQSSRAELQTSSTSTTLTLKNVHKEQEGVYTIHLRTTQGVKEHSAYVYVRDGTSPIPGAPASPLDVKCSDVNRDYVFLTWTPAQRRRGQPSGRILRGKMGLRLAEIHGAVSKRGARRDTRRLAEL</sequence>
<keyword evidence="2" id="KW-0393">Immunoglobulin domain</keyword>
<comment type="caution">
    <text evidence="4">The sequence shown here is derived from an EMBL/GenBank/DDBJ whole genome shotgun (WGS) entry which is preliminary data.</text>
</comment>
<dbReference type="Pfam" id="PF07679">
    <property type="entry name" value="I-set"/>
    <property type="match status" value="2"/>
</dbReference>